<sequence>MSKRELGTLAGDVDLDGPRTKRRKDIPPETADSAMQDPTATAEKTETVERTNSMESSVKEQGLRMWQMVKDAVNKEGLICSPPFMRLPSKRHYADYYTIIAQPICLEDIKKRLDDGNYDSLEAVRHDFEICFSNAKQYNVKNSAIWQDAKFLLKMVNKEYTKITGKKKGSGADENGDEADGEDGKKKNKPPNMNRLLKARLQKLVEKTDEDTGRVLSDVFMEMPSKKDYPIYYKQIKKPMCIENIFKHLKRKEYPSSTEFATDVELVFSNALAFNQDHSQIWEDAVTLRDYFRQLMSDLPPPHALPQYTKPSPGKIKLKVPVPGGTAGPSGSTSVPTTAQLPSQDVATVPSSLTLRLPGATSATKSPKQSTTVLPQAVPSAAATPSTIQTPAPTPAAVPKPVAAPQLPLPTTPLPTAPSPAPTGSTTTSAPAPAPAPVPAPTPAPASVPVAAQIPAHVTQPRATRSPQVTTQPLPYSTTPSFSHYPNATYQAHLNASQPAISAPAPPVYPPAQHTAPSASRSPAPSYSDRRQLKGIFLTTKPRGRPILLDHRDGVKTWAMRLGYGENGVSVAEVKFHGDDEEDGSDQEDEAQGHLQEEEEEEEEPVPKKRGRGRPPKNPAAKAKAAAAAAAAKKAERLPKVRVHKAHTPLRENIHVIVNGTAVSEKVGEQGVWDVDLQVGSNVLEIGEKGGMFWKVYMERVSV</sequence>
<keyword evidence="2" id="KW-1185">Reference proteome</keyword>
<evidence type="ECO:0000313" key="1">
    <source>
        <dbReference type="EMBL" id="KAH7925172.1"/>
    </source>
</evidence>
<evidence type="ECO:0000313" key="2">
    <source>
        <dbReference type="Proteomes" id="UP000790709"/>
    </source>
</evidence>
<protein>
    <submittedName>
        <fullName evidence="1">Bromodomain-containing protein</fullName>
    </submittedName>
</protein>
<comment type="caution">
    <text evidence="1">The sequence shown here is derived from an EMBL/GenBank/DDBJ whole genome shotgun (WGS) entry which is preliminary data.</text>
</comment>
<reference evidence="1" key="1">
    <citation type="journal article" date="2021" name="New Phytol.">
        <title>Evolutionary innovations through gain and loss of genes in the ectomycorrhizal Boletales.</title>
        <authorList>
            <person name="Wu G."/>
            <person name="Miyauchi S."/>
            <person name="Morin E."/>
            <person name="Kuo A."/>
            <person name="Drula E."/>
            <person name="Varga T."/>
            <person name="Kohler A."/>
            <person name="Feng B."/>
            <person name="Cao Y."/>
            <person name="Lipzen A."/>
            <person name="Daum C."/>
            <person name="Hundley H."/>
            <person name="Pangilinan J."/>
            <person name="Johnson J."/>
            <person name="Barry K."/>
            <person name="LaButti K."/>
            <person name="Ng V."/>
            <person name="Ahrendt S."/>
            <person name="Min B."/>
            <person name="Choi I.G."/>
            <person name="Park H."/>
            <person name="Plett J.M."/>
            <person name="Magnuson J."/>
            <person name="Spatafora J.W."/>
            <person name="Nagy L.G."/>
            <person name="Henrissat B."/>
            <person name="Grigoriev I.V."/>
            <person name="Yang Z.L."/>
            <person name="Xu J."/>
            <person name="Martin F.M."/>
        </authorList>
    </citation>
    <scope>NUCLEOTIDE SEQUENCE</scope>
    <source>
        <strain evidence="1">KUC20120723A-06</strain>
    </source>
</reference>
<organism evidence="1 2">
    <name type="scientific">Leucogyrophana mollusca</name>
    <dbReference type="NCBI Taxonomy" id="85980"/>
    <lineage>
        <taxon>Eukaryota</taxon>
        <taxon>Fungi</taxon>
        <taxon>Dikarya</taxon>
        <taxon>Basidiomycota</taxon>
        <taxon>Agaricomycotina</taxon>
        <taxon>Agaricomycetes</taxon>
        <taxon>Agaricomycetidae</taxon>
        <taxon>Boletales</taxon>
        <taxon>Boletales incertae sedis</taxon>
        <taxon>Leucogyrophana</taxon>
    </lineage>
</organism>
<dbReference type="EMBL" id="MU266407">
    <property type="protein sequence ID" value="KAH7925172.1"/>
    <property type="molecule type" value="Genomic_DNA"/>
</dbReference>
<accession>A0ACB8BK05</accession>
<name>A0ACB8BK05_9AGAM</name>
<dbReference type="Proteomes" id="UP000790709">
    <property type="component" value="Unassembled WGS sequence"/>
</dbReference>
<gene>
    <name evidence="1" type="ORF">BV22DRAFT_1195335</name>
</gene>
<proteinExistence type="predicted"/>